<evidence type="ECO:0000313" key="5">
    <source>
        <dbReference type="EMBL" id="MRV72592.1"/>
    </source>
</evidence>
<dbReference type="GO" id="GO:0003700">
    <property type="term" value="F:DNA-binding transcription factor activity"/>
    <property type="evidence" value="ECO:0007669"/>
    <property type="project" value="InterPro"/>
</dbReference>
<dbReference type="Pfam" id="PF12833">
    <property type="entry name" value="HTH_18"/>
    <property type="match status" value="1"/>
</dbReference>
<dbReference type="PROSITE" id="PS01124">
    <property type="entry name" value="HTH_ARAC_FAMILY_2"/>
    <property type="match status" value="1"/>
</dbReference>
<name>A0A7X2IN22_9BURK</name>
<proteinExistence type="predicted"/>
<feature type="domain" description="HTH araC/xylS-type" evidence="4">
    <location>
        <begin position="171"/>
        <end position="268"/>
    </location>
</feature>
<gene>
    <name evidence="5" type="ORF">GJ700_12830</name>
</gene>
<dbReference type="SMART" id="SM00342">
    <property type="entry name" value="HTH_ARAC"/>
    <property type="match status" value="1"/>
</dbReference>
<evidence type="ECO:0000256" key="3">
    <source>
        <dbReference type="ARBA" id="ARBA00023163"/>
    </source>
</evidence>
<keyword evidence="2" id="KW-0238">DNA-binding</keyword>
<accession>A0A7X2IN22</accession>
<dbReference type="PROSITE" id="PS00041">
    <property type="entry name" value="HTH_ARAC_FAMILY_1"/>
    <property type="match status" value="1"/>
</dbReference>
<keyword evidence="3" id="KW-0804">Transcription</keyword>
<dbReference type="InterPro" id="IPR020449">
    <property type="entry name" value="Tscrpt_reg_AraC-type_HTH"/>
</dbReference>
<dbReference type="SUPFAM" id="SSF46689">
    <property type="entry name" value="Homeodomain-like"/>
    <property type="match status" value="1"/>
</dbReference>
<dbReference type="AlphaFoldDB" id="A0A7X2IN22"/>
<dbReference type="InterPro" id="IPR009057">
    <property type="entry name" value="Homeodomain-like_sf"/>
</dbReference>
<evidence type="ECO:0000259" key="4">
    <source>
        <dbReference type="PROSITE" id="PS01124"/>
    </source>
</evidence>
<organism evidence="5 6">
    <name type="scientific">Pseudoduganella rivuli</name>
    <dbReference type="NCBI Taxonomy" id="2666085"/>
    <lineage>
        <taxon>Bacteria</taxon>
        <taxon>Pseudomonadati</taxon>
        <taxon>Pseudomonadota</taxon>
        <taxon>Betaproteobacteria</taxon>
        <taxon>Burkholderiales</taxon>
        <taxon>Oxalobacteraceae</taxon>
        <taxon>Telluria group</taxon>
        <taxon>Pseudoduganella</taxon>
    </lineage>
</organism>
<dbReference type="Gene3D" id="1.10.10.60">
    <property type="entry name" value="Homeodomain-like"/>
    <property type="match status" value="1"/>
</dbReference>
<dbReference type="PRINTS" id="PR00032">
    <property type="entry name" value="HTHARAC"/>
</dbReference>
<dbReference type="PANTHER" id="PTHR47894:SF4">
    <property type="entry name" value="HTH-TYPE TRANSCRIPTIONAL REGULATOR GADX"/>
    <property type="match status" value="1"/>
</dbReference>
<dbReference type="GO" id="GO:0000976">
    <property type="term" value="F:transcription cis-regulatory region binding"/>
    <property type="evidence" value="ECO:0007669"/>
    <property type="project" value="TreeGrafter"/>
</dbReference>
<evidence type="ECO:0000256" key="1">
    <source>
        <dbReference type="ARBA" id="ARBA00023015"/>
    </source>
</evidence>
<evidence type="ECO:0000256" key="2">
    <source>
        <dbReference type="ARBA" id="ARBA00023125"/>
    </source>
</evidence>
<dbReference type="GO" id="GO:0005829">
    <property type="term" value="C:cytosol"/>
    <property type="evidence" value="ECO:0007669"/>
    <property type="project" value="TreeGrafter"/>
</dbReference>
<protein>
    <submittedName>
        <fullName evidence="5">Helix-turn-helix domain-containing protein</fullName>
    </submittedName>
</protein>
<dbReference type="PANTHER" id="PTHR47894">
    <property type="entry name" value="HTH-TYPE TRANSCRIPTIONAL REGULATOR GADX"/>
    <property type="match status" value="1"/>
</dbReference>
<evidence type="ECO:0000313" key="6">
    <source>
        <dbReference type="Proteomes" id="UP000446768"/>
    </source>
</evidence>
<comment type="caution">
    <text evidence="5">The sequence shown here is derived from an EMBL/GenBank/DDBJ whole genome shotgun (WGS) entry which is preliminary data.</text>
</comment>
<reference evidence="5 6" key="1">
    <citation type="submission" date="2019-11" db="EMBL/GenBank/DDBJ databases">
        <title>Novel species isolated from a subtropical stream in China.</title>
        <authorList>
            <person name="Lu H."/>
        </authorList>
    </citation>
    <scope>NUCLEOTIDE SEQUENCE [LARGE SCALE GENOMIC DNA]</scope>
    <source>
        <strain evidence="5 6">FT92W</strain>
    </source>
</reference>
<dbReference type="InterPro" id="IPR018060">
    <property type="entry name" value="HTH_AraC"/>
</dbReference>
<sequence>MHDYLQELTESAKKTRQVDKPLPFSLYSSITEQHILNAPIMKPLLICVLAGVKQLGKDSEIVCPAGGFVFLSNSPTIDMRNIPVNEEYLAVLIDFEYSDFNQFKRTTNQSKKYFQGNLDYMLAKTLQQYMEWSTYSHPAAWHFRKKELLQIIYQCGYDDVGVIAEHPSLSHQLQDLISEDISGDWSVDRVTAKVALSESTLRRKLKAEGTDIHAIINRTRLGHALHLVQTTMDPIGRIAERCGYSSQSRFTDKFKQLFGITPSELRKTRTNRDET</sequence>
<keyword evidence="6" id="KW-1185">Reference proteome</keyword>
<keyword evidence="1" id="KW-0805">Transcription regulation</keyword>
<dbReference type="EMBL" id="WKJJ01000007">
    <property type="protein sequence ID" value="MRV72592.1"/>
    <property type="molecule type" value="Genomic_DNA"/>
</dbReference>
<dbReference type="InterPro" id="IPR018062">
    <property type="entry name" value="HTH_AraC-typ_CS"/>
</dbReference>
<dbReference type="Proteomes" id="UP000446768">
    <property type="component" value="Unassembled WGS sequence"/>
</dbReference>